<accession>A0ABD5VB89</accession>
<comment type="caution">
    <text evidence="1">The sequence shown here is derived from an EMBL/GenBank/DDBJ whole genome shotgun (WGS) entry which is preliminary data.</text>
</comment>
<name>A0ABD5VB89_9EURY</name>
<dbReference type="SUPFAM" id="SSF51735">
    <property type="entry name" value="NAD(P)-binding Rossmann-fold domains"/>
    <property type="match status" value="1"/>
</dbReference>
<dbReference type="EMBL" id="JBHSXN010000002">
    <property type="protein sequence ID" value="MFC6952844.1"/>
    <property type="molecule type" value="Genomic_DNA"/>
</dbReference>
<gene>
    <name evidence="1" type="ORF">ACFQGB_08190</name>
</gene>
<dbReference type="AlphaFoldDB" id="A0ABD5VB89"/>
<protein>
    <submittedName>
        <fullName evidence="1">Uncharacterized protein</fullName>
    </submittedName>
</protein>
<evidence type="ECO:0000313" key="2">
    <source>
        <dbReference type="Proteomes" id="UP001596395"/>
    </source>
</evidence>
<dbReference type="RefSeq" id="WP_379762509.1">
    <property type="nucleotide sequence ID" value="NZ_JAZAQL010000002.1"/>
</dbReference>
<reference evidence="1 2" key="1">
    <citation type="journal article" date="2019" name="Int. J. Syst. Evol. Microbiol.">
        <title>The Global Catalogue of Microorganisms (GCM) 10K type strain sequencing project: providing services to taxonomists for standard genome sequencing and annotation.</title>
        <authorList>
            <consortium name="The Broad Institute Genomics Platform"/>
            <consortium name="The Broad Institute Genome Sequencing Center for Infectious Disease"/>
            <person name="Wu L."/>
            <person name="Ma J."/>
        </authorList>
    </citation>
    <scope>NUCLEOTIDE SEQUENCE [LARGE SCALE GENOMIC DNA]</scope>
    <source>
        <strain evidence="1 2">GX26</strain>
    </source>
</reference>
<proteinExistence type="predicted"/>
<keyword evidence="2" id="KW-1185">Reference proteome</keyword>
<evidence type="ECO:0000313" key="1">
    <source>
        <dbReference type="EMBL" id="MFC6952844.1"/>
    </source>
</evidence>
<dbReference type="InterPro" id="IPR036291">
    <property type="entry name" value="NAD(P)-bd_dom_sf"/>
</dbReference>
<sequence length="83" mass="9346">MVVSCAAITDVDGCTRNPEQAYLLNGDALVELAAHYDVDAVTFVHFRRTPVFMGWNANYTVSWRRNEFSMTVWQVEVSEETGG</sequence>
<organism evidence="1 2">
    <name type="scientific">Halorubellus litoreus</name>
    <dbReference type="NCBI Taxonomy" id="755308"/>
    <lineage>
        <taxon>Archaea</taxon>
        <taxon>Methanobacteriati</taxon>
        <taxon>Methanobacteriota</taxon>
        <taxon>Stenosarchaea group</taxon>
        <taxon>Halobacteria</taxon>
        <taxon>Halobacteriales</taxon>
        <taxon>Halorubellaceae</taxon>
        <taxon>Halorubellus</taxon>
    </lineage>
</organism>
<dbReference type="Gene3D" id="3.40.50.720">
    <property type="entry name" value="NAD(P)-binding Rossmann-like Domain"/>
    <property type="match status" value="1"/>
</dbReference>
<dbReference type="Proteomes" id="UP001596395">
    <property type="component" value="Unassembled WGS sequence"/>
</dbReference>